<protein>
    <submittedName>
        <fullName evidence="3">Importin-11 isoform x1</fullName>
    </submittedName>
</protein>
<dbReference type="Pfam" id="PF25758">
    <property type="entry name" value="TPR_IPO11"/>
    <property type="match status" value="1"/>
</dbReference>
<reference evidence="4" key="1">
    <citation type="submission" date="2017-11" db="EMBL/GenBank/DDBJ databases">
        <authorList>
            <person name="Lima N.C."/>
            <person name="Parody-Merino A.M."/>
            <person name="Battley P.F."/>
            <person name="Fidler A.E."/>
            <person name="Prosdocimi F."/>
        </authorList>
    </citation>
    <scope>NUCLEOTIDE SEQUENCE [LARGE SCALE GENOMIC DNA]</scope>
</reference>
<dbReference type="InterPro" id="IPR058669">
    <property type="entry name" value="TPR_IPO7/11-like"/>
</dbReference>
<sequence>MERTDAGAVYEELQPMGRTGGLEKIVEDGLLWEEPHAGAGEECEEGVAETTCDELTIPLRCLGGGGREFGSKVKPGKKRELDQILGNMIEMWVDRMDNITQPERRKLSALALLSLLPSLNSSQGDDHVTSRHREKSQTGLGDGQKLDSGSGVRNAQIRIKGRRTDRVLLRRQPLKEES</sequence>
<evidence type="ECO:0000259" key="2">
    <source>
        <dbReference type="Pfam" id="PF25758"/>
    </source>
</evidence>
<feature type="region of interest" description="Disordered" evidence="1">
    <location>
        <begin position="121"/>
        <end position="157"/>
    </location>
</feature>
<gene>
    <name evidence="3" type="ORF">llap_11674</name>
</gene>
<dbReference type="OrthoDB" id="10617549at2759"/>
<proteinExistence type="predicted"/>
<accession>A0A2I0TW25</accession>
<organism evidence="3 4">
    <name type="scientific">Limosa lapponica baueri</name>
    <dbReference type="NCBI Taxonomy" id="1758121"/>
    <lineage>
        <taxon>Eukaryota</taxon>
        <taxon>Metazoa</taxon>
        <taxon>Chordata</taxon>
        <taxon>Craniata</taxon>
        <taxon>Vertebrata</taxon>
        <taxon>Euteleostomi</taxon>
        <taxon>Archelosauria</taxon>
        <taxon>Archosauria</taxon>
        <taxon>Dinosauria</taxon>
        <taxon>Saurischia</taxon>
        <taxon>Theropoda</taxon>
        <taxon>Coelurosauria</taxon>
        <taxon>Aves</taxon>
        <taxon>Neognathae</taxon>
        <taxon>Neoaves</taxon>
        <taxon>Charadriiformes</taxon>
        <taxon>Scolopacidae</taxon>
        <taxon>Limosa</taxon>
    </lineage>
</organism>
<reference evidence="4" key="2">
    <citation type="submission" date="2017-12" db="EMBL/GenBank/DDBJ databases">
        <title>Genome sequence of the Bar-tailed Godwit (Limosa lapponica baueri).</title>
        <authorList>
            <person name="Lima N.C.B."/>
            <person name="Parody-Merino A.M."/>
            <person name="Battley P.F."/>
            <person name="Fidler A.E."/>
            <person name="Prosdocimi F."/>
        </authorList>
    </citation>
    <scope>NUCLEOTIDE SEQUENCE [LARGE SCALE GENOMIC DNA]</scope>
</reference>
<evidence type="ECO:0000313" key="3">
    <source>
        <dbReference type="EMBL" id="PKU38018.1"/>
    </source>
</evidence>
<dbReference type="Proteomes" id="UP000233556">
    <property type="component" value="Unassembled WGS sequence"/>
</dbReference>
<evidence type="ECO:0000256" key="1">
    <source>
        <dbReference type="SAM" id="MobiDB-lite"/>
    </source>
</evidence>
<dbReference type="AlphaFoldDB" id="A0A2I0TW25"/>
<dbReference type="EMBL" id="KZ506894">
    <property type="protein sequence ID" value="PKU38018.1"/>
    <property type="molecule type" value="Genomic_DNA"/>
</dbReference>
<feature type="domain" description="Importin-7/11-like TPR repeats" evidence="2">
    <location>
        <begin position="78"/>
        <end position="118"/>
    </location>
</feature>
<keyword evidence="4" id="KW-1185">Reference proteome</keyword>
<evidence type="ECO:0000313" key="4">
    <source>
        <dbReference type="Proteomes" id="UP000233556"/>
    </source>
</evidence>
<name>A0A2I0TW25_LIMLA</name>